<dbReference type="AlphaFoldDB" id="A0A517YW44"/>
<name>A0A517YW44_9BACT</name>
<proteinExistence type="predicted"/>
<dbReference type="KEGG" id="pcor:KS4_25100"/>
<reference evidence="1 2" key="1">
    <citation type="submission" date="2019-02" db="EMBL/GenBank/DDBJ databases">
        <title>Deep-cultivation of Planctomycetes and their phenomic and genomic characterization uncovers novel biology.</title>
        <authorList>
            <person name="Wiegand S."/>
            <person name="Jogler M."/>
            <person name="Boedeker C."/>
            <person name="Pinto D."/>
            <person name="Vollmers J."/>
            <person name="Rivas-Marin E."/>
            <person name="Kohn T."/>
            <person name="Peeters S.H."/>
            <person name="Heuer A."/>
            <person name="Rast P."/>
            <person name="Oberbeckmann S."/>
            <person name="Bunk B."/>
            <person name="Jeske O."/>
            <person name="Meyerdierks A."/>
            <person name="Storesund J.E."/>
            <person name="Kallscheuer N."/>
            <person name="Luecker S."/>
            <person name="Lage O.M."/>
            <person name="Pohl T."/>
            <person name="Merkel B.J."/>
            <person name="Hornburger P."/>
            <person name="Mueller R.-W."/>
            <person name="Bruemmer F."/>
            <person name="Labrenz M."/>
            <person name="Spormann A.M."/>
            <person name="Op den Camp H."/>
            <person name="Overmann J."/>
            <person name="Amann R."/>
            <person name="Jetten M.S.M."/>
            <person name="Mascher T."/>
            <person name="Medema M.H."/>
            <person name="Devos D.P."/>
            <person name="Kaster A.-K."/>
            <person name="Ovreas L."/>
            <person name="Rohde M."/>
            <person name="Galperin M.Y."/>
            <person name="Jogler C."/>
        </authorList>
    </citation>
    <scope>NUCLEOTIDE SEQUENCE [LARGE SCALE GENOMIC DNA]</scope>
    <source>
        <strain evidence="1 2">KS4</strain>
    </source>
</reference>
<organism evidence="1 2">
    <name type="scientific">Poriferisphaera corsica</name>
    <dbReference type="NCBI Taxonomy" id="2528020"/>
    <lineage>
        <taxon>Bacteria</taxon>
        <taxon>Pseudomonadati</taxon>
        <taxon>Planctomycetota</taxon>
        <taxon>Phycisphaerae</taxon>
        <taxon>Phycisphaerales</taxon>
        <taxon>Phycisphaeraceae</taxon>
        <taxon>Poriferisphaera</taxon>
    </lineage>
</organism>
<dbReference type="RefSeq" id="WP_145078252.1">
    <property type="nucleotide sequence ID" value="NZ_CP036425.1"/>
</dbReference>
<sequence>MSDQDQLDIHASDDDLLAGAIPIPAEALGGDDLTPIDVEDTPAEEAAPVISGNVVGSNKIRTFQSDQVHKENWSRQTNADGTGATHCKTFFAKLRQDAIHHLDEQINVWLDEHPDYEVKFSTSCVGKLVGKTNEDAVFMTVWV</sequence>
<dbReference type="EMBL" id="CP036425">
    <property type="protein sequence ID" value="QDU34440.1"/>
    <property type="molecule type" value="Genomic_DNA"/>
</dbReference>
<evidence type="ECO:0000313" key="2">
    <source>
        <dbReference type="Proteomes" id="UP000317369"/>
    </source>
</evidence>
<dbReference type="Proteomes" id="UP000317369">
    <property type="component" value="Chromosome"/>
</dbReference>
<evidence type="ECO:0000313" key="1">
    <source>
        <dbReference type="EMBL" id="QDU34440.1"/>
    </source>
</evidence>
<keyword evidence="2" id="KW-1185">Reference proteome</keyword>
<gene>
    <name evidence="1" type="ORF">KS4_25100</name>
</gene>
<accession>A0A517YW44</accession>
<dbReference type="OrthoDB" id="9880070at2"/>
<protein>
    <submittedName>
        <fullName evidence="1">Uncharacterized protein</fullName>
    </submittedName>
</protein>